<evidence type="ECO:0000313" key="18">
    <source>
        <dbReference type="Proteomes" id="UP000038009"/>
    </source>
</evidence>
<dbReference type="GO" id="GO:1990246">
    <property type="term" value="C:uniplex complex"/>
    <property type="evidence" value="ECO:0007669"/>
    <property type="project" value="TreeGrafter"/>
</dbReference>
<dbReference type="VEuPathDB" id="TriTrypDB:Lsey_0021_0100"/>
<reference evidence="17 18" key="1">
    <citation type="journal article" date="2015" name="PLoS Pathog.">
        <title>Leptomonas seymouri: Adaptations to the Dixenous Life Cycle Analyzed by Genome Sequencing, Transcriptome Profiling and Co-infection with Leishmania donovani.</title>
        <authorList>
            <person name="Kraeva N."/>
            <person name="Butenko A."/>
            <person name="Hlavacova J."/>
            <person name="Kostygov A."/>
            <person name="Myskova J."/>
            <person name="Grybchuk D."/>
            <person name="Lestinova T."/>
            <person name="Votypka J."/>
            <person name="Volf P."/>
            <person name="Opperdoes F."/>
            <person name="Flegontov P."/>
            <person name="Lukes J."/>
            <person name="Yurchenko V."/>
        </authorList>
    </citation>
    <scope>NUCLEOTIDE SEQUENCE [LARGE SCALE GENOMIC DNA]</scope>
    <source>
        <strain evidence="17 18">ATCC 30220</strain>
    </source>
</reference>
<dbReference type="Pfam" id="PF04678">
    <property type="entry name" value="MCU"/>
    <property type="match status" value="1"/>
</dbReference>
<evidence type="ECO:0000256" key="12">
    <source>
        <dbReference type="ARBA" id="ARBA00023136"/>
    </source>
</evidence>
<dbReference type="GO" id="GO:0036444">
    <property type="term" value="P:calcium import into the mitochondrion"/>
    <property type="evidence" value="ECO:0007669"/>
    <property type="project" value="TreeGrafter"/>
</dbReference>
<keyword evidence="13" id="KW-0407">Ion channel</keyword>
<keyword evidence="9 15" id="KW-1133">Transmembrane helix</keyword>
<evidence type="ECO:0000256" key="1">
    <source>
        <dbReference type="ARBA" id="ARBA00004448"/>
    </source>
</evidence>
<sequence length="222" mass="25223">MPFIWHALQPRAAPLLRPRCSSSNFRASLCLCASSDPLTPPISCAAARRCSTSAAAFRHRNSRSGGTHDAALGAVDAAALRAARDGFLKARLSEAQAELNKLDQLKTHCDEAAQQHADRRMRQLFLLLIFQSVVLFDWTYIHFDWNLVEPITYLIGYSATWIAIIWYGALQRELSYDALRRVFLEKQCRALYAQHEFDVERYAKVKMEVAKLEKVLRSLEPL</sequence>
<dbReference type="PANTHER" id="PTHR13462">
    <property type="entry name" value="CALCIUM UNIPORTER PROTEIN, MITOCHONDRIAL"/>
    <property type="match status" value="1"/>
</dbReference>
<keyword evidence="11" id="KW-0496">Mitochondrion</keyword>
<protein>
    <recommendedName>
        <fullName evidence="16">Calcium uniporter protein C-terminal domain-containing protein</fullName>
    </recommendedName>
</protein>
<keyword evidence="10" id="KW-0406">Ion transport</keyword>
<evidence type="ECO:0000256" key="10">
    <source>
        <dbReference type="ARBA" id="ARBA00023065"/>
    </source>
</evidence>
<dbReference type="OrthoDB" id="278338at2759"/>
<keyword evidence="7" id="KW-0999">Mitochondrion inner membrane</keyword>
<keyword evidence="3" id="KW-0813">Transport</keyword>
<evidence type="ECO:0000256" key="9">
    <source>
        <dbReference type="ARBA" id="ARBA00022989"/>
    </source>
</evidence>
<keyword evidence="12 15" id="KW-0472">Membrane</keyword>
<proteinExistence type="inferred from homology"/>
<evidence type="ECO:0000256" key="3">
    <source>
        <dbReference type="ARBA" id="ARBA00022448"/>
    </source>
</evidence>
<dbReference type="AlphaFoldDB" id="A0A0N1PEX8"/>
<comment type="caution">
    <text evidence="17">The sequence shown here is derived from an EMBL/GenBank/DDBJ whole genome shotgun (WGS) entry which is preliminary data.</text>
</comment>
<evidence type="ECO:0000256" key="11">
    <source>
        <dbReference type="ARBA" id="ARBA00023128"/>
    </source>
</evidence>
<keyword evidence="6 15" id="KW-0812">Transmembrane</keyword>
<dbReference type="GO" id="GO:0005262">
    <property type="term" value="F:calcium channel activity"/>
    <property type="evidence" value="ECO:0007669"/>
    <property type="project" value="UniProtKB-KW"/>
</dbReference>
<gene>
    <name evidence="17" type="ORF">ABL78_1309</name>
</gene>
<organism evidence="17 18">
    <name type="scientific">Leptomonas seymouri</name>
    <dbReference type="NCBI Taxonomy" id="5684"/>
    <lineage>
        <taxon>Eukaryota</taxon>
        <taxon>Discoba</taxon>
        <taxon>Euglenozoa</taxon>
        <taxon>Kinetoplastea</taxon>
        <taxon>Metakinetoplastina</taxon>
        <taxon>Trypanosomatida</taxon>
        <taxon>Trypanosomatidae</taxon>
        <taxon>Leishmaniinae</taxon>
        <taxon>Leptomonas</taxon>
    </lineage>
</organism>
<keyword evidence="4" id="KW-0109">Calcium transport</keyword>
<evidence type="ECO:0000256" key="7">
    <source>
        <dbReference type="ARBA" id="ARBA00022792"/>
    </source>
</evidence>
<evidence type="ECO:0000256" key="5">
    <source>
        <dbReference type="ARBA" id="ARBA00022673"/>
    </source>
</evidence>
<dbReference type="InterPro" id="IPR039055">
    <property type="entry name" value="MCU_fam"/>
</dbReference>
<evidence type="ECO:0000256" key="4">
    <source>
        <dbReference type="ARBA" id="ARBA00022568"/>
    </source>
</evidence>
<evidence type="ECO:0000256" key="8">
    <source>
        <dbReference type="ARBA" id="ARBA00022837"/>
    </source>
</evidence>
<comment type="similarity">
    <text evidence="2">Belongs to the MCU (TC 1.A.77) family.</text>
</comment>
<evidence type="ECO:0000256" key="14">
    <source>
        <dbReference type="ARBA" id="ARBA00036634"/>
    </source>
</evidence>
<comment type="catalytic activity">
    <reaction evidence="14">
        <text>Ca(2+)(in) = Ca(2+)(out)</text>
        <dbReference type="Rhea" id="RHEA:29671"/>
        <dbReference type="ChEBI" id="CHEBI:29108"/>
    </reaction>
</comment>
<keyword evidence="8" id="KW-0106">Calcium</keyword>
<evidence type="ECO:0000256" key="2">
    <source>
        <dbReference type="ARBA" id="ARBA00005653"/>
    </source>
</evidence>
<feature type="domain" description="Calcium uniporter protein C-terminal" evidence="16">
    <location>
        <begin position="81"/>
        <end position="204"/>
    </location>
</feature>
<dbReference type="EMBL" id="LJSK01000021">
    <property type="protein sequence ID" value="KPI89541.1"/>
    <property type="molecule type" value="Genomic_DNA"/>
</dbReference>
<evidence type="ECO:0000256" key="6">
    <source>
        <dbReference type="ARBA" id="ARBA00022692"/>
    </source>
</evidence>
<dbReference type="OMA" id="WVYFLFD"/>
<dbReference type="GO" id="GO:0051560">
    <property type="term" value="P:mitochondrial calcium ion homeostasis"/>
    <property type="evidence" value="ECO:0007669"/>
    <property type="project" value="InterPro"/>
</dbReference>
<evidence type="ECO:0000256" key="13">
    <source>
        <dbReference type="ARBA" id="ARBA00023303"/>
    </source>
</evidence>
<dbReference type="GO" id="GO:0015292">
    <property type="term" value="F:uniporter activity"/>
    <property type="evidence" value="ECO:0007669"/>
    <property type="project" value="TreeGrafter"/>
</dbReference>
<keyword evidence="18" id="KW-1185">Reference proteome</keyword>
<dbReference type="Proteomes" id="UP000038009">
    <property type="component" value="Unassembled WGS sequence"/>
</dbReference>
<evidence type="ECO:0000256" key="15">
    <source>
        <dbReference type="SAM" id="Phobius"/>
    </source>
</evidence>
<keyword evidence="5" id="KW-0107">Calcium channel</keyword>
<evidence type="ECO:0000259" key="16">
    <source>
        <dbReference type="Pfam" id="PF04678"/>
    </source>
</evidence>
<feature type="transmembrane region" description="Helical" evidence="15">
    <location>
        <begin position="153"/>
        <end position="170"/>
    </location>
</feature>
<dbReference type="PANTHER" id="PTHR13462:SF10">
    <property type="entry name" value="CALCIUM UNIPORTER PROTEIN, MITOCHONDRIAL"/>
    <property type="match status" value="1"/>
</dbReference>
<dbReference type="InterPro" id="IPR006769">
    <property type="entry name" value="MCU_C"/>
</dbReference>
<comment type="subcellular location">
    <subcellularLocation>
        <location evidence="1">Mitochondrion inner membrane</location>
        <topology evidence="1">Multi-pass membrane protein</topology>
    </subcellularLocation>
</comment>
<feature type="transmembrane region" description="Helical" evidence="15">
    <location>
        <begin position="124"/>
        <end position="141"/>
    </location>
</feature>
<accession>A0A0N1PEX8</accession>
<evidence type="ECO:0000313" key="17">
    <source>
        <dbReference type="EMBL" id="KPI89541.1"/>
    </source>
</evidence>
<name>A0A0N1PEX8_LEPSE</name>